<dbReference type="InterPro" id="IPR050288">
    <property type="entry name" value="Cellulose_deg_GH3"/>
</dbReference>
<dbReference type="EMBL" id="BMJO01000003">
    <property type="protein sequence ID" value="GGE51416.1"/>
    <property type="molecule type" value="Genomic_DNA"/>
</dbReference>
<evidence type="ECO:0000256" key="3">
    <source>
        <dbReference type="SAM" id="SignalP"/>
    </source>
</evidence>
<dbReference type="GO" id="GO:0008422">
    <property type="term" value="F:beta-glucosidase activity"/>
    <property type="evidence" value="ECO:0007669"/>
    <property type="project" value="UniProtKB-ARBA"/>
</dbReference>
<dbReference type="Gene3D" id="3.20.20.300">
    <property type="entry name" value="Glycoside hydrolase, family 3, N-terminal domain"/>
    <property type="match status" value="1"/>
</dbReference>
<reference evidence="5" key="4">
    <citation type="submission" date="2024-05" db="EMBL/GenBank/DDBJ databases">
        <authorList>
            <person name="Sun Q."/>
            <person name="Zhou Y."/>
        </authorList>
    </citation>
    <scope>NUCLEOTIDE SEQUENCE</scope>
    <source>
        <strain evidence="5">CGMCC 1.15644</strain>
    </source>
</reference>
<dbReference type="Pfam" id="PF07691">
    <property type="entry name" value="PA14"/>
    <property type="match status" value="1"/>
</dbReference>
<accession>A0A4R2HHP1</accession>
<dbReference type="SUPFAM" id="SSF52279">
    <property type="entry name" value="Beta-D-glucan exohydrolase, C-terminal domain"/>
    <property type="match status" value="1"/>
</dbReference>
<dbReference type="SUPFAM" id="SSF51445">
    <property type="entry name" value="(Trans)glycosidases"/>
    <property type="match status" value="1"/>
</dbReference>
<gene>
    <name evidence="6" type="ORF">EV200_102161</name>
    <name evidence="5" type="ORF">GCM10011413_17160</name>
</gene>
<dbReference type="Proteomes" id="UP000622648">
    <property type="component" value="Unassembled WGS sequence"/>
</dbReference>
<dbReference type="FunFam" id="2.60.40.10:FF:000495">
    <property type="entry name" value="Periplasmic beta-glucosidase"/>
    <property type="match status" value="1"/>
</dbReference>
<dbReference type="PANTHER" id="PTHR42715:SF10">
    <property type="entry name" value="BETA-GLUCOSIDASE"/>
    <property type="match status" value="1"/>
</dbReference>
<dbReference type="InterPro" id="IPR017853">
    <property type="entry name" value="GH"/>
</dbReference>
<dbReference type="InterPro" id="IPR011658">
    <property type="entry name" value="PA14_dom"/>
</dbReference>
<feature type="chain" id="PRO_5020727366" evidence="3">
    <location>
        <begin position="25"/>
        <end position="896"/>
    </location>
</feature>
<dbReference type="InterPro" id="IPR036962">
    <property type="entry name" value="Glyco_hydro_3_N_sf"/>
</dbReference>
<evidence type="ECO:0000256" key="1">
    <source>
        <dbReference type="ARBA" id="ARBA00005336"/>
    </source>
</evidence>
<dbReference type="Gene3D" id="3.40.50.1700">
    <property type="entry name" value="Glycoside hydrolase family 3 C-terminal domain"/>
    <property type="match status" value="2"/>
</dbReference>
<dbReference type="Pfam" id="PF00933">
    <property type="entry name" value="Glyco_hydro_3"/>
    <property type="match status" value="1"/>
</dbReference>
<evidence type="ECO:0000256" key="2">
    <source>
        <dbReference type="ARBA" id="ARBA00022801"/>
    </source>
</evidence>
<dbReference type="PANTHER" id="PTHR42715">
    <property type="entry name" value="BETA-GLUCOSIDASE"/>
    <property type="match status" value="1"/>
</dbReference>
<evidence type="ECO:0000313" key="6">
    <source>
        <dbReference type="EMBL" id="TCO28744.1"/>
    </source>
</evidence>
<feature type="signal peptide" evidence="3">
    <location>
        <begin position="1"/>
        <end position="24"/>
    </location>
</feature>
<dbReference type="RefSeq" id="WP_132529725.1">
    <property type="nucleotide sequence ID" value="NZ_BMJO01000003.1"/>
</dbReference>
<dbReference type="SMART" id="SM01217">
    <property type="entry name" value="Fn3_like"/>
    <property type="match status" value="1"/>
</dbReference>
<comment type="similarity">
    <text evidence="1">Belongs to the glycosyl hydrolase 3 family.</text>
</comment>
<dbReference type="InterPro" id="IPR026891">
    <property type="entry name" value="Fn3-like"/>
</dbReference>
<dbReference type="GO" id="GO:0005975">
    <property type="term" value="P:carbohydrate metabolic process"/>
    <property type="evidence" value="ECO:0007669"/>
    <property type="project" value="InterPro"/>
</dbReference>
<dbReference type="PRINTS" id="PR00133">
    <property type="entry name" value="GLHYDRLASE3"/>
</dbReference>
<dbReference type="Pfam" id="PF14310">
    <property type="entry name" value="Fn3-like"/>
    <property type="match status" value="1"/>
</dbReference>
<dbReference type="Pfam" id="PF01915">
    <property type="entry name" value="Glyco_hydro_3_C"/>
    <property type="match status" value="1"/>
</dbReference>
<organism evidence="6 7">
    <name type="scientific">Pedobacter psychrotolerans</name>
    <dbReference type="NCBI Taxonomy" id="1843235"/>
    <lineage>
        <taxon>Bacteria</taxon>
        <taxon>Pseudomonadati</taxon>
        <taxon>Bacteroidota</taxon>
        <taxon>Sphingobacteriia</taxon>
        <taxon>Sphingobacteriales</taxon>
        <taxon>Sphingobacteriaceae</taxon>
        <taxon>Pedobacter</taxon>
    </lineage>
</organism>
<proteinExistence type="inferred from homology"/>
<evidence type="ECO:0000313" key="5">
    <source>
        <dbReference type="EMBL" id="GGE51416.1"/>
    </source>
</evidence>
<feature type="domain" description="PA14" evidence="4">
    <location>
        <begin position="500"/>
        <end position="638"/>
    </location>
</feature>
<dbReference type="Proteomes" id="UP000295684">
    <property type="component" value="Unassembled WGS sequence"/>
</dbReference>
<sequence length="896" mass="99429">MRLKTIICSAVISIQVFAFQTTFAQNKPALKTARQMVYKNPHAKIDDRVKDLIARMTPEEKFWQLFMIPGDVTAENKAQFKHGIFGLQVSAAAQGTGNAQQMLTYNTTEDALSLARKINKTQKYFIEETRLGIPIIPFDEALHGLVRQGATAFPQSIGLAATFDTTLMARIGNAIAIEARVRGLRDLLAPVINIATDVRWGRVEETYGEDPYLTTAMGHAFMNAIEAQNIIVTPKHFIANVGDGGRDSYPIELDKHYLEEIHFPPFKDAVKNIGIRSLMTSYNSVYGLPATANPWLLTQKLKKQWGFKGFVISDAGAVGGANVLHFTAKNYHDATAQAINAGLDVIFQVDYQHYKLFLPAFLDGSIPKSRIDDALTRVLKAKFELGLFENPYVDEVKAEKSLSDPTNHQLAKEAALKSFVLLKNDHQVLPLTHGKKILVLGEDATEARLGGYSGSGNKKVSILQGITDLADANDKISYLKGSSRALNDHVLVDSTFLSSMGGKGLAGSYFKGINLSGTPAKMKRDQVIDFSWTLYPPDAALPLDDYSVRWEGKITSPTNADLHIGLEGNDGFRMFLDGQLVIDQWDKRSYHLQTVPFHFEKNKAYDIKIEFYESKGNAKVKLVWDYGIQKSEEIEKAVQAAKSNDVIVMVAGIKEGEFLDRAMLNLPGNQEELIQELAETGKPLVVILTGGSAINMQNWYSNVSAILNVWYPGEAGGTAVAETLFGKSNPSGKLPITYPVHEAQLPLVYNHKPTGRGDDYNNLSGEPMFPFGYGLSYTQFSYSKLKVDRQSISKNETTRVSFELKNTGNYDGDEVVQLYMRPLLSDLAQSVLALRAFERVHLKVGETKVVSFKVNKEVLQTLDRENVWRVAPGEYRIMIGASSKVLYLKENITVKP</sequence>
<keyword evidence="3" id="KW-0732">Signal</keyword>
<dbReference type="PROSITE" id="PS51820">
    <property type="entry name" value="PA14"/>
    <property type="match status" value="1"/>
</dbReference>
<evidence type="ECO:0000313" key="7">
    <source>
        <dbReference type="Proteomes" id="UP000295684"/>
    </source>
</evidence>
<reference evidence="5" key="1">
    <citation type="journal article" date="2014" name="Int. J. Syst. Evol. Microbiol.">
        <title>Complete genome of a new Firmicutes species belonging to the dominant human colonic microbiota ('Ruminococcus bicirculans') reveals two chromosomes and a selective capacity to utilize plant glucans.</title>
        <authorList>
            <consortium name="NISC Comparative Sequencing Program"/>
            <person name="Wegmann U."/>
            <person name="Louis P."/>
            <person name="Goesmann A."/>
            <person name="Henrissat B."/>
            <person name="Duncan S.H."/>
            <person name="Flint H.J."/>
        </authorList>
    </citation>
    <scope>NUCLEOTIDE SEQUENCE</scope>
    <source>
        <strain evidence="5">CGMCC 1.15644</strain>
    </source>
</reference>
<reference evidence="6 7" key="3">
    <citation type="submission" date="2019-03" db="EMBL/GenBank/DDBJ databases">
        <title>Genomic Encyclopedia of Type Strains, Phase IV (KMG-IV): sequencing the most valuable type-strain genomes for metagenomic binning, comparative biology and taxonomic classification.</title>
        <authorList>
            <person name="Goeker M."/>
        </authorList>
    </citation>
    <scope>NUCLEOTIDE SEQUENCE [LARGE SCALE GENOMIC DNA]</scope>
    <source>
        <strain evidence="6 7">DSM 103236</strain>
    </source>
</reference>
<dbReference type="Gene3D" id="2.60.40.10">
    <property type="entry name" value="Immunoglobulins"/>
    <property type="match status" value="1"/>
</dbReference>
<dbReference type="InterPro" id="IPR037524">
    <property type="entry name" value="PA14/GLEYA"/>
</dbReference>
<dbReference type="InterPro" id="IPR002772">
    <property type="entry name" value="Glyco_hydro_3_C"/>
</dbReference>
<dbReference type="InterPro" id="IPR036881">
    <property type="entry name" value="Glyco_hydro_3_C_sf"/>
</dbReference>
<dbReference type="SMART" id="SM00758">
    <property type="entry name" value="PA14"/>
    <property type="match status" value="1"/>
</dbReference>
<dbReference type="EMBL" id="SLWO01000002">
    <property type="protein sequence ID" value="TCO28744.1"/>
    <property type="molecule type" value="Genomic_DNA"/>
</dbReference>
<reference evidence="8" key="2">
    <citation type="journal article" date="2019" name="Int. J. Syst. Evol. Microbiol.">
        <title>The Global Catalogue of Microorganisms (GCM) 10K type strain sequencing project: providing services to taxonomists for standard genome sequencing and annotation.</title>
        <authorList>
            <consortium name="The Broad Institute Genomics Platform"/>
            <consortium name="The Broad Institute Genome Sequencing Center for Infectious Disease"/>
            <person name="Wu L."/>
            <person name="Ma J."/>
        </authorList>
    </citation>
    <scope>NUCLEOTIDE SEQUENCE [LARGE SCALE GENOMIC DNA]</scope>
    <source>
        <strain evidence="8">CGMCC 1.15644</strain>
    </source>
</reference>
<keyword evidence="8" id="KW-1185">Reference proteome</keyword>
<dbReference type="InterPro" id="IPR013783">
    <property type="entry name" value="Ig-like_fold"/>
</dbReference>
<dbReference type="AlphaFoldDB" id="A0A4R2HHP1"/>
<dbReference type="OrthoDB" id="9758670at2"/>
<comment type="caution">
    <text evidence="6">The sequence shown here is derived from an EMBL/GenBank/DDBJ whole genome shotgun (WGS) entry which is preliminary data.</text>
</comment>
<name>A0A4R2HHP1_9SPHI</name>
<keyword evidence="2" id="KW-0378">Hydrolase</keyword>
<evidence type="ECO:0000313" key="8">
    <source>
        <dbReference type="Proteomes" id="UP000622648"/>
    </source>
</evidence>
<protein>
    <submittedName>
        <fullName evidence="6">Beta-glucosidase</fullName>
    </submittedName>
    <submittedName>
        <fullName evidence="5">Glucan 1,4-alpha-glucosidase</fullName>
    </submittedName>
</protein>
<evidence type="ECO:0000259" key="4">
    <source>
        <dbReference type="PROSITE" id="PS51820"/>
    </source>
</evidence>
<dbReference type="InterPro" id="IPR001764">
    <property type="entry name" value="Glyco_hydro_3_N"/>
</dbReference>